<dbReference type="Pfam" id="PF04026">
    <property type="entry name" value="SpoVG"/>
    <property type="match status" value="1"/>
</dbReference>
<evidence type="ECO:0000256" key="4">
    <source>
        <dbReference type="SAM" id="MobiDB-lite"/>
    </source>
</evidence>
<reference evidence="5 6" key="1">
    <citation type="submission" date="2011-04" db="EMBL/GenBank/DDBJ databases">
        <title>The Genome Sequence of Clostridium citroniae WAL-19142.</title>
        <authorList>
            <consortium name="The Broad Institute Genome Sequencing Platform"/>
            <person name="Earl A."/>
            <person name="Ward D."/>
            <person name="Feldgarden M."/>
            <person name="Gevers D."/>
            <person name="Warren Y.A."/>
            <person name="Tyrrell K.L."/>
            <person name="Citron D.M."/>
            <person name="Goldstein E.J."/>
            <person name="Daigneault M."/>
            <person name="Allen-Vercoe E."/>
            <person name="Young S.K."/>
            <person name="Zeng Q."/>
            <person name="Gargeya S."/>
            <person name="Fitzgerald M."/>
            <person name="Haas B."/>
            <person name="Abouelleil A."/>
            <person name="Alvarado L."/>
            <person name="Arachchi H.M."/>
            <person name="Berlin A."/>
            <person name="Brown A."/>
            <person name="Chapman S.B."/>
            <person name="Chen Z."/>
            <person name="Dunbar C."/>
            <person name="Freedman E."/>
            <person name="Gearin G."/>
            <person name="Gellesch M."/>
            <person name="Goldberg J."/>
            <person name="Griggs A."/>
            <person name="Gujja S."/>
            <person name="Heilman E.R."/>
            <person name="Heiman D."/>
            <person name="Howarth C."/>
            <person name="Larson L."/>
            <person name="Lui A."/>
            <person name="MacDonald P.J."/>
            <person name="Mehta T."/>
            <person name="Montmayeur A."/>
            <person name="Murphy C."/>
            <person name="Neiman D."/>
            <person name="Pearson M."/>
            <person name="Priest M."/>
            <person name="Roberts A."/>
            <person name="Saif S."/>
            <person name="Shea T."/>
            <person name="Shenoy N."/>
            <person name="Sisk P."/>
            <person name="Stolte C."/>
            <person name="Sykes S."/>
            <person name="White J."/>
            <person name="Yandava C."/>
            <person name="Wortman J."/>
            <person name="Nusbaum C."/>
            <person name="Birren B."/>
        </authorList>
    </citation>
    <scope>NUCLEOTIDE SEQUENCE [LARGE SCALE GENOMIC DNA]</scope>
    <source>
        <strain evidence="5 6">WAL-19142</strain>
    </source>
</reference>
<dbReference type="PANTHER" id="PTHR38429">
    <property type="entry name" value="SEPTATION PROTEIN SPOVG-RELATED"/>
    <property type="match status" value="1"/>
</dbReference>
<dbReference type="EMBL" id="ADLK01000049">
    <property type="protein sequence ID" value="KMW12526.1"/>
    <property type="molecule type" value="Genomic_DNA"/>
</dbReference>
<evidence type="ECO:0000256" key="3">
    <source>
        <dbReference type="ARBA" id="ARBA00023306"/>
    </source>
</evidence>
<keyword evidence="1" id="KW-0132">Cell division</keyword>
<dbReference type="GO" id="GO:0000917">
    <property type="term" value="P:division septum assembly"/>
    <property type="evidence" value="ECO:0007669"/>
    <property type="project" value="UniProtKB-KW"/>
</dbReference>
<dbReference type="InterPro" id="IPR036751">
    <property type="entry name" value="SpoVG_sf"/>
</dbReference>
<proteinExistence type="predicted"/>
<protein>
    <recommendedName>
        <fullName evidence="7">SpoVG family protein</fullName>
    </recommendedName>
</protein>
<dbReference type="Proteomes" id="UP000037392">
    <property type="component" value="Unassembled WGS sequence"/>
</dbReference>
<keyword evidence="3" id="KW-0131">Cell cycle</keyword>
<evidence type="ECO:0000313" key="5">
    <source>
        <dbReference type="EMBL" id="KMW12526.1"/>
    </source>
</evidence>
<accession>A0A0J9BK44</accession>
<feature type="compositionally biased region" description="Polar residues" evidence="4">
    <location>
        <begin position="89"/>
        <end position="103"/>
    </location>
</feature>
<dbReference type="OrthoDB" id="9796286at2"/>
<evidence type="ECO:0008006" key="7">
    <source>
        <dbReference type="Google" id="ProtNLM"/>
    </source>
</evidence>
<keyword evidence="2" id="KW-0717">Septation</keyword>
<dbReference type="GeneID" id="93165891"/>
<evidence type="ECO:0000256" key="1">
    <source>
        <dbReference type="ARBA" id="ARBA00022618"/>
    </source>
</evidence>
<dbReference type="GO" id="GO:0030435">
    <property type="term" value="P:sporulation resulting in formation of a cellular spore"/>
    <property type="evidence" value="ECO:0007669"/>
    <property type="project" value="InterPro"/>
</dbReference>
<evidence type="ECO:0000256" key="2">
    <source>
        <dbReference type="ARBA" id="ARBA00023210"/>
    </source>
</evidence>
<evidence type="ECO:0000313" key="6">
    <source>
        <dbReference type="Proteomes" id="UP000037392"/>
    </source>
</evidence>
<dbReference type="SUPFAM" id="SSF160537">
    <property type="entry name" value="SpoVG-like"/>
    <property type="match status" value="1"/>
</dbReference>
<sequence>MPTVDVRITSMYPPGEAGSIRGYASATVDSCIGIRGIKVVDGGERGLFVSMPSRKTTEGYKEVCFPVTAEFREQLHNAVLSAYQQALEQSVAPQTGAPQQETPEQAGEQPGLQM</sequence>
<dbReference type="PANTHER" id="PTHR38429:SF1">
    <property type="entry name" value="SEPTATION PROTEIN SPOVG-RELATED"/>
    <property type="match status" value="1"/>
</dbReference>
<gene>
    <name evidence="5" type="ORF">HMPREF9470_05251</name>
</gene>
<dbReference type="InterPro" id="IPR007170">
    <property type="entry name" value="SpoVG"/>
</dbReference>
<name>A0A0J9BK44_9FIRM</name>
<comment type="caution">
    <text evidence="5">The sequence shown here is derived from an EMBL/GenBank/DDBJ whole genome shotgun (WGS) entry which is preliminary data.</text>
</comment>
<organism evidence="5 6">
    <name type="scientific">[Clostridium] citroniae WAL-19142</name>
    <dbReference type="NCBI Taxonomy" id="742734"/>
    <lineage>
        <taxon>Bacteria</taxon>
        <taxon>Bacillati</taxon>
        <taxon>Bacillota</taxon>
        <taxon>Clostridia</taxon>
        <taxon>Lachnospirales</taxon>
        <taxon>Lachnospiraceae</taxon>
        <taxon>Enterocloster</taxon>
    </lineage>
</organism>
<dbReference type="PATRIC" id="fig|742734.4.peg.5616"/>
<dbReference type="RefSeq" id="WP_045093702.1">
    <property type="nucleotide sequence ID" value="NZ_KQ235886.1"/>
</dbReference>
<dbReference type="AlphaFoldDB" id="A0A0J9BK44"/>
<feature type="region of interest" description="Disordered" evidence="4">
    <location>
        <begin position="89"/>
        <end position="114"/>
    </location>
</feature>
<dbReference type="Gene3D" id="3.30.1120.40">
    <property type="entry name" value="Stage V sporulation protein G"/>
    <property type="match status" value="1"/>
</dbReference>